<keyword evidence="2" id="KW-0472">Membrane</keyword>
<dbReference type="EMBL" id="CAMXCT020002302">
    <property type="protein sequence ID" value="CAL1150576.1"/>
    <property type="molecule type" value="Genomic_DNA"/>
</dbReference>
<dbReference type="Pfam" id="PF00069">
    <property type="entry name" value="Pkinase"/>
    <property type="match status" value="1"/>
</dbReference>
<dbReference type="AlphaFoldDB" id="A0A9P1CTM7"/>
<keyword evidence="2" id="KW-1133">Transmembrane helix</keyword>
<dbReference type="GO" id="GO:0004672">
    <property type="term" value="F:protein kinase activity"/>
    <property type="evidence" value="ECO:0007669"/>
    <property type="project" value="InterPro"/>
</dbReference>
<evidence type="ECO:0000259" key="3">
    <source>
        <dbReference type="PROSITE" id="PS50011"/>
    </source>
</evidence>
<feature type="transmembrane region" description="Helical" evidence="2">
    <location>
        <begin position="143"/>
        <end position="161"/>
    </location>
</feature>
<feature type="transmembrane region" description="Helical" evidence="2">
    <location>
        <begin position="40"/>
        <end position="60"/>
    </location>
</feature>
<dbReference type="Gene3D" id="1.10.510.10">
    <property type="entry name" value="Transferase(Phosphotransferase) domain 1"/>
    <property type="match status" value="1"/>
</dbReference>
<evidence type="ECO:0000313" key="5">
    <source>
        <dbReference type="EMBL" id="CAL1150576.1"/>
    </source>
</evidence>
<evidence type="ECO:0000313" key="6">
    <source>
        <dbReference type="EMBL" id="CAL4784513.1"/>
    </source>
</evidence>
<gene>
    <name evidence="4" type="ORF">C1SCF055_LOCUS23609</name>
</gene>
<accession>A0A9P1CTM7</accession>
<keyword evidence="7" id="KW-1185">Reference proteome</keyword>
<keyword evidence="2" id="KW-0812">Transmembrane</keyword>
<reference evidence="5" key="2">
    <citation type="submission" date="2024-04" db="EMBL/GenBank/DDBJ databases">
        <authorList>
            <person name="Chen Y."/>
            <person name="Shah S."/>
            <person name="Dougan E. K."/>
            <person name="Thang M."/>
            <person name="Chan C."/>
        </authorList>
    </citation>
    <scope>NUCLEOTIDE SEQUENCE [LARGE SCALE GENOMIC DNA]</scope>
</reference>
<feature type="compositionally biased region" description="Basic and acidic residues" evidence="1">
    <location>
        <begin position="8"/>
        <end position="21"/>
    </location>
</feature>
<dbReference type="PROSITE" id="PS50011">
    <property type="entry name" value="PROTEIN_KINASE_DOM"/>
    <property type="match status" value="1"/>
</dbReference>
<dbReference type="GO" id="GO:0016020">
    <property type="term" value="C:membrane"/>
    <property type="evidence" value="ECO:0007669"/>
    <property type="project" value="TreeGrafter"/>
</dbReference>
<feature type="domain" description="Protein kinase" evidence="3">
    <location>
        <begin position="190"/>
        <end position="297"/>
    </location>
</feature>
<dbReference type="EMBL" id="CAMXCT030002302">
    <property type="protein sequence ID" value="CAL4784513.1"/>
    <property type="molecule type" value="Genomic_DNA"/>
</dbReference>
<dbReference type="Proteomes" id="UP001152797">
    <property type="component" value="Unassembled WGS sequence"/>
</dbReference>
<dbReference type="EMBL" id="CAMXCT010002302">
    <property type="protein sequence ID" value="CAI3997201.1"/>
    <property type="molecule type" value="Genomic_DNA"/>
</dbReference>
<name>A0A9P1CTM7_9DINO</name>
<dbReference type="SUPFAM" id="SSF56112">
    <property type="entry name" value="Protein kinase-like (PK-like)"/>
    <property type="match status" value="1"/>
</dbReference>
<evidence type="ECO:0000256" key="1">
    <source>
        <dbReference type="SAM" id="MobiDB-lite"/>
    </source>
</evidence>
<dbReference type="PANTHER" id="PTHR22950">
    <property type="entry name" value="AMINO ACID TRANSPORTER"/>
    <property type="match status" value="1"/>
</dbReference>
<sequence length="297" mass="31803">MTEGMETIETRNADGARKDATESTQLLKQRNNGTATGAQLMLNIVVCGLGTGLFTLPWSVAGASCFLGVAIVAFVLALNAWTIFLLVEAAEAYQAFDIGSLLSHLPGQLGHTLLRVVNFTIWVGGFFCLVSYVIVIADCAAPFAQLGPWIVPAAFDIYLGVRSRLLLVQTQGKYDATNLAAQLDLLPAGTELLEKLGKGSCGTVRRIRLQGVLRAAKFIPATEGDTKAAAAQEHQLLSSFQHPGIVQTFGLFASDQAVCIVLELCSQGNVSEWVSNNGVFDFDRSLCFFQQLLGAVD</sequence>
<feature type="transmembrane region" description="Helical" evidence="2">
    <location>
        <begin position="116"/>
        <end position="137"/>
    </location>
</feature>
<organism evidence="4">
    <name type="scientific">Cladocopium goreaui</name>
    <dbReference type="NCBI Taxonomy" id="2562237"/>
    <lineage>
        <taxon>Eukaryota</taxon>
        <taxon>Sar</taxon>
        <taxon>Alveolata</taxon>
        <taxon>Dinophyceae</taxon>
        <taxon>Suessiales</taxon>
        <taxon>Symbiodiniaceae</taxon>
        <taxon>Cladocopium</taxon>
    </lineage>
</organism>
<evidence type="ECO:0000313" key="7">
    <source>
        <dbReference type="Proteomes" id="UP001152797"/>
    </source>
</evidence>
<reference evidence="4" key="1">
    <citation type="submission" date="2022-10" db="EMBL/GenBank/DDBJ databases">
        <authorList>
            <person name="Chen Y."/>
            <person name="Dougan E. K."/>
            <person name="Chan C."/>
            <person name="Rhodes N."/>
            <person name="Thang M."/>
        </authorList>
    </citation>
    <scope>NUCLEOTIDE SEQUENCE</scope>
</reference>
<dbReference type="InterPro" id="IPR000719">
    <property type="entry name" value="Prot_kinase_dom"/>
</dbReference>
<comment type="caution">
    <text evidence="4">The sequence shown here is derived from an EMBL/GenBank/DDBJ whole genome shotgun (WGS) entry which is preliminary data.</text>
</comment>
<proteinExistence type="predicted"/>
<evidence type="ECO:0000256" key="2">
    <source>
        <dbReference type="SAM" id="Phobius"/>
    </source>
</evidence>
<evidence type="ECO:0000313" key="4">
    <source>
        <dbReference type="EMBL" id="CAI3997201.1"/>
    </source>
</evidence>
<feature type="region of interest" description="Disordered" evidence="1">
    <location>
        <begin position="1"/>
        <end position="22"/>
    </location>
</feature>
<dbReference type="OrthoDB" id="655540at2759"/>
<keyword evidence="6" id="KW-0808">Transferase</keyword>
<dbReference type="GO" id="GO:0005524">
    <property type="term" value="F:ATP binding"/>
    <property type="evidence" value="ECO:0007669"/>
    <property type="project" value="InterPro"/>
</dbReference>
<protein>
    <submittedName>
        <fullName evidence="6">Sperm motility kinase 1</fullName>
    </submittedName>
</protein>
<dbReference type="InterPro" id="IPR011009">
    <property type="entry name" value="Kinase-like_dom_sf"/>
</dbReference>
<dbReference type="GO" id="GO:0015179">
    <property type="term" value="F:L-amino acid transmembrane transporter activity"/>
    <property type="evidence" value="ECO:0007669"/>
    <property type="project" value="TreeGrafter"/>
</dbReference>
<feature type="transmembrane region" description="Helical" evidence="2">
    <location>
        <begin position="66"/>
        <end position="87"/>
    </location>
</feature>
<keyword evidence="6" id="KW-0418">Kinase</keyword>